<evidence type="ECO:0000256" key="3">
    <source>
        <dbReference type="ARBA" id="ARBA00022723"/>
    </source>
</evidence>
<comment type="similarity">
    <text evidence="2">Belongs to the zinc-containing alcohol dehydrogenase family.</text>
</comment>
<protein>
    <submittedName>
        <fullName evidence="8">Uncharacterized protein</fullName>
    </submittedName>
</protein>
<dbReference type="InterPro" id="IPR013149">
    <property type="entry name" value="ADH-like_C"/>
</dbReference>
<name>A0A175RMQ9_9MICO</name>
<dbReference type="PANTHER" id="PTHR43350:SF17">
    <property type="entry name" value="NAD-DEPENDENT ALCOHOL DEHYDROGENASE"/>
    <property type="match status" value="1"/>
</dbReference>
<evidence type="ECO:0000313" key="8">
    <source>
        <dbReference type="EMBL" id="KTR04638.1"/>
    </source>
</evidence>
<dbReference type="STRING" id="33881.NS184_11290"/>
<dbReference type="SUPFAM" id="SSF50129">
    <property type="entry name" value="GroES-like"/>
    <property type="match status" value="1"/>
</dbReference>
<keyword evidence="4" id="KW-0862">Zinc</keyword>
<dbReference type="InterPro" id="IPR011032">
    <property type="entry name" value="GroES-like_sf"/>
</dbReference>
<reference evidence="8 9" key="1">
    <citation type="journal article" date="2016" name="Front. Microbiol.">
        <title>Genomic Resource of Rice Seed Associated Bacteria.</title>
        <authorList>
            <person name="Midha S."/>
            <person name="Bansal K."/>
            <person name="Sharma S."/>
            <person name="Kumar N."/>
            <person name="Patil P.P."/>
            <person name="Chaudhry V."/>
            <person name="Patil P.B."/>
        </authorList>
    </citation>
    <scope>NUCLEOTIDE SEQUENCE [LARGE SCALE GENOMIC DNA]</scope>
    <source>
        <strain evidence="8 9">NS184</strain>
    </source>
</reference>
<feature type="domain" description="Alcohol dehydrogenase-like C-terminal" evidence="6">
    <location>
        <begin position="188"/>
        <end position="316"/>
    </location>
</feature>
<evidence type="ECO:0000256" key="2">
    <source>
        <dbReference type="ARBA" id="ARBA00008072"/>
    </source>
</evidence>
<keyword evidence="5" id="KW-0560">Oxidoreductase</keyword>
<keyword evidence="3" id="KW-0479">Metal-binding</keyword>
<feature type="domain" description="Alcohol dehydrogenase-like N-terminal" evidence="7">
    <location>
        <begin position="27"/>
        <end position="143"/>
    </location>
</feature>
<dbReference type="SUPFAM" id="SSF51735">
    <property type="entry name" value="NAD(P)-binding Rossmann-fold domains"/>
    <property type="match status" value="1"/>
</dbReference>
<comment type="cofactor">
    <cofactor evidence="1">
        <name>Zn(2+)</name>
        <dbReference type="ChEBI" id="CHEBI:29105"/>
    </cofactor>
</comment>
<evidence type="ECO:0000259" key="7">
    <source>
        <dbReference type="Pfam" id="PF08240"/>
    </source>
</evidence>
<dbReference type="Gene3D" id="3.90.180.10">
    <property type="entry name" value="Medium-chain alcohol dehydrogenases, catalytic domain"/>
    <property type="match status" value="1"/>
</dbReference>
<dbReference type="PANTHER" id="PTHR43350">
    <property type="entry name" value="NAD-DEPENDENT ALCOHOL DEHYDROGENASE"/>
    <property type="match status" value="1"/>
</dbReference>
<organism evidence="8 9">
    <name type="scientific">Curtobacterium luteum</name>
    <dbReference type="NCBI Taxonomy" id="33881"/>
    <lineage>
        <taxon>Bacteria</taxon>
        <taxon>Bacillati</taxon>
        <taxon>Actinomycetota</taxon>
        <taxon>Actinomycetes</taxon>
        <taxon>Micrococcales</taxon>
        <taxon>Microbacteriaceae</taxon>
        <taxon>Curtobacterium</taxon>
    </lineage>
</organism>
<proteinExistence type="inferred from homology"/>
<evidence type="ECO:0000256" key="5">
    <source>
        <dbReference type="ARBA" id="ARBA00023002"/>
    </source>
</evidence>
<sequence>MHAWTLDSIGSPLVVEEVADPALRSGGVSLRMRAVQVPAYTRVLVEGGRGSIATPTVLGIGGIATVEQVADDVTTVRRGETVLCTGFLRSGRVAEPEEVLLGWTGIGGRGTTTDTTDRMRRLWRNGTFAERAVVPASTVVALPGADAYADPTKLAFLPWLSVAAGAVERSEMTAGDRVVVLGASGQMGGAAVLLALARGASRVVAVGRDAGSLDRLEALDPRVRAVRSVSTRGDDAAAIGAAVDGEADVVIDALGPTPTPGLTMAGFDSVRADGTMVLLGGVRQTLPIPYGELMRRRITLRGSWMCSEETAFRVWRQVQAGVIDLRSLGVVTVDIDEPAAALAQAERTRGLSIVVLTP</sequence>
<dbReference type="Proteomes" id="UP000078252">
    <property type="component" value="Unassembled WGS sequence"/>
</dbReference>
<comment type="caution">
    <text evidence="8">The sequence shown here is derived from an EMBL/GenBank/DDBJ whole genome shotgun (WGS) entry which is preliminary data.</text>
</comment>
<dbReference type="GO" id="GO:0046872">
    <property type="term" value="F:metal ion binding"/>
    <property type="evidence" value="ECO:0007669"/>
    <property type="project" value="UniProtKB-KW"/>
</dbReference>
<evidence type="ECO:0000313" key="9">
    <source>
        <dbReference type="Proteomes" id="UP000078252"/>
    </source>
</evidence>
<dbReference type="InterPro" id="IPR036291">
    <property type="entry name" value="NAD(P)-bd_dom_sf"/>
</dbReference>
<evidence type="ECO:0000256" key="4">
    <source>
        <dbReference type="ARBA" id="ARBA00022833"/>
    </source>
</evidence>
<dbReference type="OrthoDB" id="9787435at2"/>
<dbReference type="Pfam" id="PF08240">
    <property type="entry name" value="ADH_N"/>
    <property type="match status" value="1"/>
</dbReference>
<accession>A0A175RMQ9</accession>
<dbReference type="GO" id="GO:0016491">
    <property type="term" value="F:oxidoreductase activity"/>
    <property type="evidence" value="ECO:0007669"/>
    <property type="project" value="UniProtKB-KW"/>
</dbReference>
<dbReference type="EMBL" id="LDQC01000061">
    <property type="protein sequence ID" value="KTR04638.1"/>
    <property type="molecule type" value="Genomic_DNA"/>
</dbReference>
<dbReference type="Pfam" id="PF00107">
    <property type="entry name" value="ADH_zinc_N"/>
    <property type="match status" value="1"/>
</dbReference>
<dbReference type="PATRIC" id="fig|33881.3.peg.2653"/>
<dbReference type="InterPro" id="IPR013154">
    <property type="entry name" value="ADH-like_N"/>
</dbReference>
<dbReference type="RefSeq" id="WP_058726207.1">
    <property type="nucleotide sequence ID" value="NZ_LDQC01000061.1"/>
</dbReference>
<gene>
    <name evidence="8" type="ORF">NS184_11290</name>
</gene>
<dbReference type="AlphaFoldDB" id="A0A175RMQ9"/>
<evidence type="ECO:0000256" key="1">
    <source>
        <dbReference type="ARBA" id="ARBA00001947"/>
    </source>
</evidence>
<evidence type="ECO:0000259" key="6">
    <source>
        <dbReference type="Pfam" id="PF00107"/>
    </source>
</evidence>